<organism evidence="4 5">
    <name type="scientific">Chenopodium quinoa</name>
    <name type="common">Quinoa</name>
    <dbReference type="NCBI Taxonomy" id="63459"/>
    <lineage>
        <taxon>Eukaryota</taxon>
        <taxon>Viridiplantae</taxon>
        <taxon>Streptophyta</taxon>
        <taxon>Embryophyta</taxon>
        <taxon>Tracheophyta</taxon>
        <taxon>Spermatophyta</taxon>
        <taxon>Magnoliopsida</taxon>
        <taxon>eudicotyledons</taxon>
        <taxon>Gunneridae</taxon>
        <taxon>Pentapetalae</taxon>
        <taxon>Caryophyllales</taxon>
        <taxon>Chenopodiaceae</taxon>
        <taxon>Chenopodioideae</taxon>
        <taxon>Atripliceae</taxon>
        <taxon>Chenopodium</taxon>
    </lineage>
</organism>
<dbReference type="InterPro" id="IPR019156">
    <property type="entry name" value="Ataxin-10_domain"/>
</dbReference>
<reference evidence="4" key="1">
    <citation type="journal article" date="2017" name="Nature">
        <title>The genome of Chenopodium quinoa.</title>
        <authorList>
            <person name="Jarvis D.E."/>
            <person name="Ho Y.S."/>
            <person name="Lightfoot D.J."/>
            <person name="Schmoeckel S.M."/>
            <person name="Li B."/>
            <person name="Borm T.J.A."/>
            <person name="Ohyanagi H."/>
            <person name="Mineta K."/>
            <person name="Michell C.T."/>
            <person name="Saber N."/>
            <person name="Kharbatia N.M."/>
            <person name="Rupper R.R."/>
            <person name="Sharp A.R."/>
            <person name="Dally N."/>
            <person name="Boughton B.A."/>
            <person name="Woo Y.H."/>
            <person name="Gao G."/>
            <person name="Schijlen E.G.W.M."/>
            <person name="Guo X."/>
            <person name="Momin A.A."/>
            <person name="Negrao S."/>
            <person name="Al-Babili S."/>
            <person name="Gehring C."/>
            <person name="Roessner U."/>
            <person name="Jung C."/>
            <person name="Murphy K."/>
            <person name="Arold S.T."/>
            <person name="Gojobori T."/>
            <person name="van der Linden C.G."/>
            <person name="van Loo E.N."/>
            <person name="Jellen E.N."/>
            <person name="Maughan P.J."/>
            <person name="Tester M."/>
        </authorList>
    </citation>
    <scope>NUCLEOTIDE SEQUENCE [LARGE SCALE GENOMIC DNA]</scope>
    <source>
        <strain evidence="4">cv. PI 614886</strain>
    </source>
</reference>
<keyword evidence="2" id="KW-0131">Cell cycle</keyword>
<dbReference type="KEGG" id="cqi:110714199"/>
<feature type="domain" description="Ataxin-10" evidence="3">
    <location>
        <begin position="391"/>
        <end position="485"/>
    </location>
</feature>
<keyword evidence="5" id="KW-1185">Reference proteome</keyword>
<dbReference type="EnsemblPlants" id="AUR62004280-RA">
    <property type="protein sequence ID" value="AUR62004280-RA:cds"/>
    <property type="gene ID" value="AUR62004280"/>
</dbReference>
<evidence type="ECO:0000313" key="5">
    <source>
        <dbReference type="Proteomes" id="UP000596660"/>
    </source>
</evidence>
<dbReference type="OrthoDB" id="379794at2759"/>
<evidence type="ECO:0000256" key="1">
    <source>
        <dbReference type="ARBA" id="ARBA00022618"/>
    </source>
</evidence>
<dbReference type="SMR" id="A0A803KZ21"/>
<dbReference type="InterPro" id="IPR011989">
    <property type="entry name" value="ARM-like"/>
</dbReference>
<dbReference type="Gramene" id="AUR62004280-RA">
    <property type="protein sequence ID" value="AUR62004280-RA:cds"/>
    <property type="gene ID" value="AUR62004280"/>
</dbReference>
<dbReference type="PANTHER" id="PTHR13255">
    <property type="entry name" value="ATAXIN-10"/>
    <property type="match status" value="1"/>
</dbReference>
<dbReference type="Gene3D" id="1.25.10.10">
    <property type="entry name" value="Leucine-rich Repeat Variant"/>
    <property type="match status" value="2"/>
</dbReference>
<dbReference type="SUPFAM" id="SSF48371">
    <property type="entry name" value="ARM repeat"/>
    <property type="match status" value="1"/>
</dbReference>
<dbReference type="InterPro" id="IPR051374">
    <property type="entry name" value="Ataxin-10/CTR86_families"/>
</dbReference>
<dbReference type="Pfam" id="PF09759">
    <property type="entry name" value="Atx10homo_assoc"/>
    <property type="match status" value="1"/>
</dbReference>
<reference evidence="4" key="2">
    <citation type="submission" date="2021-03" db="UniProtKB">
        <authorList>
            <consortium name="EnsemblPlants"/>
        </authorList>
    </citation>
    <scope>IDENTIFICATION</scope>
</reference>
<dbReference type="GO" id="GO:0005829">
    <property type="term" value="C:cytosol"/>
    <property type="evidence" value="ECO:0007669"/>
    <property type="project" value="TreeGrafter"/>
</dbReference>
<protein>
    <recommendedName>
        <fullName evidence="3">Ataxin-10 domain-containing protein</fullName>
    </recommendedName>
</protein>
<evidence type="ECO:0000313" key="4">
    <source>
        <dbReference type="EnsemblPlants" id="AUR62004280-RA:cds"/>
    </source>
</evidence>
<dbReference type="PANTHER" id="PTHR13255:SF0">
    <property type="entry name" value="ATAXIN-10"/>
    <property type="match status" value="1"/>
</dbReference>
<dbReference type="RefSeq" id="XP_021748373.1">
    <property type="nucleotide sequence ID" value="XM_021892681.1"/>
</dbReference>
<keyword evidence="1" id="KW-0132">Cell division</keyword>
<evidence type="ECO:0000259" key="3">
    <source>
        <dbReference type="Pfam" id="PF09759"/>
    </source>
</evidence>
<sequence length="493" mass="54336">MDAALSGEIYIPEDILQPLLKASNSSTLNECLQSLIGVSRTEDGRSDLASKRILPVVLQLIQSIPHSSAHHFLLLSLRLLRNLCAGEVENQNLFIDCNGLGVVSSAIDVVGFDIDDSGVAIIRTALQVVANVSLAGEKHQCAIWDQFFPELFLKIARIRKRETCDPLCMINYTCSDGSIKLFPELCRTPGLAIMAEIIQTASEVGFGEDWLKIILSRICLEESHFPALFMSLNGGFDNLGNDESRGINFTKEVAFLLRILSEILNERLKEIHVVSELALFVLGIFEKAVKAVDFYTRGESGLPTGIPTSDVLGYSLTVLRDICAQGKPQAADTEEVPEDAVDSLVSRGLLDLLLSLLRELELPSSIRKSMKPGENQGLTSQPSKVCPYKGFRRDIVAVIANCSFGRKYVQDEVREKNGIILLLQQCVLDEDNPFLREWGIWCASNILQGNAENQQMVADLEMQGTVEVPELAKLGLRVDIDPNTKHAKLVNIS</sequence>
<proteinExistence type="predicted"/>
<name>A0A803KZ21_CHEQI</name>
<dbReference type="Proteomes" id="UP000596660">
    <property type="component" value="Unplaced"/>
</dbReference>
<dbReference type="AlphaFoldDB" id="A0A803KZ21"/>
<gene>
    <name evidence="4" type="primary">LOC110714199</name>
</gene>
<dbReference type="GO" id="GO:0051301">
    <property type="term" value="P:cell division"/>
    <property type="evidence" value="ECO:0007669"/>
    <property type="project" value="UniProtKB-KW"/>
</dbReference>
<dbReference type="InterPro" id="IPR016024">
    <property type="entry name" value="ARM-type_fold"/>
</dbReference>
<dbReference type="GeneID" id="110714199"/>
<dbReference type="OMA" id="IHEPLCM"/>
<evidence type="ECO:0000256" key="2">
    <source>
        <dbReference type="ARBA" id="ARBA00023306"/>
    </source>
</evidence>
<accession>A0A803KZ21</accession>